<dbReference type="GO" id="GO:0003700">
    <property type="term" value="F:DNA-binding transcription factor activity"/>
    <property type="evidence" value="ECO:0007669"/>
    <property type="project" value="TreeGrafter"/>
</dbReference>
<feature type="region of interest" description="Disordered" evidence="1">
    <location>
        <begin position="525"/>
        <end position="548"/>
    </location>
</feature>
<dbReference type="InterPro" id="IPR012416">
    <property type="entry name" value="CBP60"/>
</dbReference>
<evidence type="ECO:0000256" key="1">
    <source>
        <dbReference type="SAM" id="MobiDB-lite"/>
    </source>
</evidence>
<dbReference type="AlphaFoldDB" id="A0A830HVC8"/>
<feature type="compositionally biased region" description="Basic residues" evidence="1">
    <location>
        <begin position="539"/>
        <end position="548"/>
    </location>
</feature>
<dbReference type="EMBL" id="BNJQ01000024">
    <property type="protein sequence ID" value="GHP09401.1"/>
    <property type="molecule type" value="Genomic_DNA"/>
</dbReference>
<accession>A0A830HVC8</accession>
<feature type="region of interest" description="Disordered" evidence="1">
    <location>
        <begin position="381"/>
        <end position="403"/>
    </location>
</feature>
<feature type="compositionally biased region" description="Polar residues" evidence="1">
    <location>
        <begin position="68"/>
        <end position="80"/>
    </location>
</feature>
<feature type="compositionally biased region" description="Polar residues" evidence="1">
    <location>
        <begin position="525"/>
        <end position="534"/>
    </location>
</feature>
<dbReference type="GO" id="GO:0043565">
    <property type="term" value="F:sequence-specific DNA binding"/>
    <property type="evidence" value="ECO:0007669"/>
    <property type="project" value="TreeGrafter"/>
</dbReference>
<dbReference type="OrthoDB" id="757051at2759"/>
<evidence type="ECO:0000259" key="2">
    <source>
        <dbReference type="Pfam" id="PF20451"/>
    </source>
</evidence>
<dbReference type="GO" id="GO:0005634">
    <property type="term" value="C:nucleus"/>
    <property type="evidence" value="ECO:0007669"/>
    <property type="project" value="TreeGrafter"/>
</dbReference>
<feature type="compositionally biased region" description="Low complexity" evidence="1">
    <location>
        <begin position="12"/>
        <end position="23"/>
    </location>
</feature>
<dbReference type="Proteomes" id="UP000660262">
    <property type="component" value="Unassembled WGS sequence"/>
</dbReference>
<gene>
    <name evidence="3" type="ORF">PPROV_000813600</name>
</gene>
<evidence type="ECO:0000313" key="3">
    <source>
        <dbReference type="EMBL" id="GHP09401.1"/>
    </source>
</evidence>
<organism evidence="3 4">
    <name type="scientific">Pycnococcus provasolii</name>
    <dbReference type="NCBI Taxonomy" id="41880"/>
    <lineage>
        <taxon>Eukaryota</taxon>
        <taxon>Viridiplantae</taxon>
        <taxon>Chlorophyta</taxon>
        <taxon>Pseudoscourfieldiophyceae</taxon>
        <taxon>Pseudoscourfieldiales</taxon>
        <taxon>Pycnococcaceae</taxon>
        <taxon>Pycnococcus</taxon>
    </lineage>
</organism>
<keyword evidence="4" id="KW-1185">Reference proteome</keyword>
<dbReference type="GO" id="GO:0005516">
    <property type="term" value="F:calmodulin binding"/>
    <property type="evidence" value="ECO:0007669"/>
    <property type="project" value="InterPro"/>
</dbReference>
<reference evidence="3" key="1">
    <citation type="submission" date="2020-10" db="EMBL/GenBank/DDBJ databases">
        <title>Unveiling of a novel bifunctional photoreceptor, Dualchrome1, isolated from a cosmopolitan green alga.</title>
        <authorList>
            <person name="Suzuki S."/>
            <person name="Kawachi M."/>
        </authorList>
    </citation>
    <scope>NUCLEOTIDE SEQUENCE</scope>
    <source>
        <strain evidence="3">NIES 2893</strain>
    </source>
</reference>
<dbReference type="GO" id="GO:0080142">
    <property type="term" value="P:regulation of salicylic acid biosynthetic process"/>
    <property type="evidence" value="ECO:0007669"/>
    <property type="project" value="TreeGrafter"/>
</dbReference>
<sequence length="548" mass="58208">MSMTRHSARLHSSSQQQPSKQSQAHNKNHDNRTRNAASMGLGVSEASKQIQKDKRSPAASKQHHPTTTEKSGSGQRSAQEAISPALFEAIRAVIKEEISSTTSSSASPLQKLIQQEIRKQLAASGIAPSAIAVDARYRVNLMNRIRDNLYAPSHAQSELSAEDGTPLTVCITNVDGTLTSDLDGLKLEAVLLQANPLGGAAGGWIPAIPRPGHTKALLAGTVTTTIQKGRASFATPEGRDVIRVTDNSSKFPDAHFVLEVRPIVGTEGGPGENLVEGEVEAARTEPFRVKSSRAKENEKKGADIKLKDPVFRLRNICKHGELDRRLKKLGVMTVGDFVQKVTQNESGVREALGKGMSDALWKDTWAHALMAVEGANGRLQTTAPTMPSPTRPAARAHGHTPPPSFVSTLYHPPTSLTRTSPGLATAPTEAATGLMAPPPVPRKNTDPMAPLPSRAPSFDFEGFFSTLGGPSGTLTRGNSLLRLPSSTAPVAIGAIQPSDSGALLPTSGSLFPGASAIFNTPSLQEALKQQQPHNESLPMKKRQHDAAA</sequence>
<feature type="domain" description="Calmodulin binding protein central" evidence="2">
    <location>
        <begin position="306"/>
        <end position="368"/>
    </location>
</feature>
<dbReference type="Pfam" id="PF20451">
    <property type="entry name" value="Calmod_bind_M"/>
    <property type="match status" value="1"/>
</dbReference>
<protein>
    <recommendedName>
        <fullName evidence="2">Calmodulin binding protein central domain-containing protein</fullName>
    </recommendedName>
</protein>
<dbReference type="InterPro" id="IPR046830">
    <property type="entry name" value="Calmod_bind_M"/>
</dbReference>
<name>A0A830HVC8_9CHLO</name>
<proteinExistence type="predicted"/>
<dbReference type="PANTHER" id="PTHR31713">
    <property type="entry name" value="OS02G0177800 PROTEIN"/>
    <property type="match status" value="1"/>
</dbReference>
<feature type="region of interest" description="Disordered" evidence="1">
    <location>
        <begin position="1"/>
        <end position="80"/>
    </location>
</feature>
<evidence type="ECO:0000313" key="4">
    <source>
        <dbReference type="Proteomes" id="UP000660262"/>
    </source>
</evidence>
<dbReference type="PANTHER" id="PTHR31713:SF98">
    <property type="entry name" value="CALMODULIN-BINDING PROTEIN 60 G"/>
    <property type="match status" value="1"/>
</dbReference>
<comment type="caution">
    <text evidence="3">The sequence shown here is derived from an EMBL/GenBank/DDBJ whole genome shotgun (WGS) entry which is preliminary data.</text>
</comment>